<reference evidence="3" key="1">
    <citation type="journal article" date="2019" name="Int. J. Syst. Evol. Microbiol.">
        <title>The Global Catalogue of Microorganisms (GCM) 10K type strain sequencing project: providing services to taxonomists for standard genome sequencing and annotation.</title>
        <authorList>
            <consortium name="The Broad Institute Genomics Platform"/>
            <consortium name="The Broad Institute Genome Sequencing Center for Infectious Disease"/>
            <person name="Wu L."/>
            <person name="Ma J."/>
        </authorList>
    </citation>
    <scope>NUCLEOTIDE SEQUENCE [LARGE SCALE GENOMIC DNA]</scope>
    <source>
        <strain evidence="3">JCM 18410</strain>
    </source>
</reference>
<comment type="caution">
    <text evidence="2">The sequence shown here is derived from an EMBL/GenBank/DDBJ whole genome shotgun (WGS) entry which is preliminary data.</text>
</comment>
<feature type="transmembrane region" description="Helical" evidence="1">
    <location>
        <begin position="48"/>
        <end position="69"/>
    </location>
</feature>
<name>A0ABP9K9C6_9ACTN</name>
<keyword evidence="1" id="KW-0472">Membrane</keyword>
<protein>
    <recommendedName>
        <fullName evidence="4">Sensor histidine kinase</fullName>
    </recommendedName>
</protein>
<evidence type="ECO:0008006" key="4">
    <source>
        <dbReference type="Google" id="ProtNLM"/>
    </source>
</evidence>
<keyword evidence="1" id="KW-1133">Transmembrane helix</keyword>
<dbReference type="Proteomes" id="UP001500124">
    <property type="component" value="Unassembled WGS sequence"/>
</dbReference>
<organism evidence="2 3">
    <name type="scientific">Streptomyces similanensis</name>
    <dbReference type="NCBI Taxonomy" id="1274988"/>
    <lineage>
        <taxon>Bacteria</taxon>
        <taxon>Bacillati</taxon>
        <taxon>Actinomycetota</taxon>
        <taxon>Actinomycetes</taxon>
        <taxon>Kitasatosporales</taxon>
        <taxon>Streptomycetaceae</taxon>
        <taxon>Streptomyces</taxon>
    </lineage>
</organism>
<dbReference type="EMBL" id="BAABKC010000027">
    <property type="protein sequence ID" value="GAA5051623.1"/>
    <property type="molecule type" value="Genomic_DNA"/>
</dbReference>
<evidence type="ECO:0000256" key="1">
    <source>
        <dbReference type="SAM" id="Phobius"/>
    </source>
</evidence>
<keyword evidence="1" id="KW-0812">Transmembrane</keyword>
<keyword evidence="3" id="KW-1185">Reference proteome</keyword>
<evidence type="ECO:0000313" key="3">
    <source>
        <dbReference type="Proteomes" id="UP001500124"/>
    </source>
</evidence>
<feature type="transmembrane region" description="Helical" evidence="1">
    <location>
        <begin position="20"/>
        <end position="42"/>
    </location>
</feature>
<proteinExistence type="predicted"/>
<gene>
    <name evidence="2" type="ORF">GCM10023336_20540</name>
</gene>
<accession>A0ABP9K9C6</accession>
<evidence type="ECO:0000313" key="2">
    <source>
        <dbReference type="EMBL" id="GAA5051623.1"/>
    </source>
</evidence>
<dbReference type="RefSeq" id="WP_164582252.1">
    <property type="nucleotide sequence ID" value="NZ_BAABKC010000027.1"/>
</dbReference>
<sequence length="83" mass="8785">MTARTQRRAPRSTAWTGAVLRSAQVAYLAFLVLSAGLLASALATGAEVRTVCGLAVQAALWAALLLADLTEPRRGAAHRDRRV</sequence>